<keyword evidence="2" id="KW-1185">Reference proteome</keyword>
<dbReference type="Proteomes" id="UP000011058">
    <property type="component" value="Chromosome"/>
</dbReference>
<gene>
    <name evidence="1" type="ORF">FAES_0511</name>
</gene>
<organism evidence="1 2">
    <name type="scientific">Fibrella aestuarina BUZ 2</name>
    <dbReference type="NCBI Taxonomy" id="1166018"/>
    <lineage>
        <taxon>Bacteria</taxon>
        <taxon>Pseudomonadati</taxon>
        <taxon>Bacteroidota</taxon>
        <taxon>Cytophagia</taxon>
        <taxon>Cytophagales</taxon>
        <taxon>Spirosomataceae</taxon>
        <taxon>Fibrella</taxon>
    </lineage>
</organism>
<proteinExistence type="predicted"/>
<dbReference type="KEGG" id="fae:FAES_0511"/>
<dbReference type="AlphaFoldDB" id="I0K319"/>
<evidence type="ECO:0000313" key="1">
    <source>
        <dbReference type="EMBL" id="CCG98522.1"/>
    </source>
</evidence>
<dbReference type="HOGENOM" id="CLU_3118052_0_0_10"/>
<reference evidence="1 2" key="1">
    <citation type="journal article" date="2012" name="J. Bacteriol.">
        <title>Genome Sequence of Fibrella aestuarina BUZ 2T, a Filamentous Marine Bacterium.</title>
        <authorList>
            <person name="Filippini M."/>
            <person name="Qi W."/>
            <person name="Blom J."/>
            <person name="Goesmann A."/>
            <person name="Smits T.H."/>
            <person name="Bagheri H.C."/>
        </authorList>
    </citation>
    <scope>NUCLEOTIDE SEQUENCE [LARGE SCALE GENOMIC DNA]</scope>
    <source>
        <strain evidence="2">BUZ 2T</strain>
    </source>
</reference>
<sequence>MVRTTRTNVKRRKAIPEAATIATVTSLGTNRDIFGNTKVSSGIKTKGRRS</sequence>
<evidence type="ECO:0000313" key="2">
    <source>
        <dbReference type="Proteomes" id="UP000011058"/>
    </source>
</evidence>
<dbReference type="EMBL" id="HE796683">
    <property type="protein sequence ID" value="CCG98522.1"/>
    <property type="molecule type" value="Genomic_DNA"/>
</dbReference>
<protein>
    <submittedName>
        <fullName evidence="1">Uncharacterized protein</fullName>
    </submittedName>
</protein>
<name>I0K319_9BACT</name>
<accession>I0K319</accession>